<dbReference type="AlphaFoldDB" id="G7YSI5"/>
<name>G7YSI5_CLOSI</name>
<reference key="2">
    <citation type="submission" date="2011-10" db="EMBL/GenBank/DDBJ databases">
        <title>The genome and transcriptome sequence of Clonorchis sinensis provide insights into the carcinogenic liver fluke.</title>
        <authorList>
            <person name="Wang X."/>
            <person name="Huang Y."/>
            <person name="Chen W."/>
            <person name="Liu H."/>
            <person name="Guo L."/>
            <person name="Chen Y."/>
            <person name="Luo F."/>
            <person name="Zhou W."/>
            <person name="Sun J."/>
            <person name="Mao Q."/>
            <person name="Liang P."/>
            <person name="Zhou C."/>
            <person name="Tian Y."/>
            <person name="Men J."/>
            <person name="Lv X."/>
            <person name="Huang L."/>
            <person name="Zhou J."/>
            <person name="Hu Y."/>
            <person name="Li R."/>
            <person name="Zhang F."/>
            <person name="Lei H."/>
            <person name="Li X."/>
            <person name="Hu X."/>
            <person name="Liang C."/>
            <person name="Xu J."/>
            <person name="Wu Z."/>
            <person name="Yu X."/>
        </authorList>
    </citation>
    <scope>NUCLEOTIDE SEQUENCE</scope>
    <source>
        <strain>Henan</strain>
    </source>
</reference>
<comment type="subcellular location">
    <subcellularLocation>
        <location evidence="3">Chromosome</location>
    </subcellularLocation>
    <subcellularLocation>
        <location evidence="2">Nucleus</location>
    </subcellularLocation>
</comment>
<organism evidence="9 10">
    <name type="scientific">Clonorchis sinensis</name>
    <name type="common">Chinese liver fluke</name>
    <dbReference type="NCBI Taxonomy" id="79923"/>
    <lineage>
        <taxon>Eukaryota</taxon>
        <taxon>Metazoa</taxon>
        <taxon>Spiralia</taxon>
        <taxon>Lophotrochozoa</taxon>
        <taxon>Platyhelminthes</taxon>
        <taxon>Trematoda</taxon>
        <taxon>Digenea</taxon>
        <taxon>Opisthorchiida</taxon>
        <taxon>Opisthorchiata</taxon>
        <taxon>Opisthorchiidae</taxon>
        <taxon>Clonorchis</taxon>
    </lineage>
</organism>
<dbReference type="InterPro" id="IPR001951">
    <property type="entry name" value="Histone_H4"/>
</dbReference>
<dbReference type="Gene3D" id="1.10.20.10">
    <property type="entry name" value="Histone, subunit A"/>
    <property type="match status" value="1"/>
</dbReference>
<evidence type="ECO:0000256" key="7">
    <source>
        <dbReference type="ARBA" id="ARBA00023242"/>
    </source>
</evidence>
<keyword evidence="7" id="KW-0539">Nucleus</keyword>
<comment type="similarity">
    <text evidence="4">Belongs to the histone H4 family.</text>
</comment>
<evidence type="ECO:0000256" key="8">
    <source>
        <dbReference type="ARBA" id="ARBA00023269"/>
    </source>
</evidence>
<dbReference type="GO" id="GO:0030527">
    <property type="term" value="F:structural constituent of chromatin"/>
    <property type="evidence" value="ECO:0007669"/>
    <property type="project" value="InterPro"/>
</dbReference>
<evidence type="ECO:0000256" key="3">
    <source>
        <dbReference type="ARBA" id="ARBA00004286"/>
    </source>
</evidence>
<keyword evidence="8" id="KW-0544">Nucleosome core</keyword>
<dbReference type="EMBL" id="DF144113">
    <property type="protein sequence ID" value="GAA55915.1"/>
    <property type="molecule type" value="Genomic_DNA"/>
</dbReference>
<keyword evidence="10" id="KW-1185">Reference proteome</keyword>
<evidence type="ECO:0000313" key="10">
    <source>
        <dbReference type="Proteomes" id="UP000008909"/>
    </source>
</evidence>
<dbReference type="PRINTS" id="PR00623">
    <property type="entry name" value="HISTONEH4"/>
</dbReference>
<dbReference type="SUPFAM" id="SSF47113">
    <property type="entry name" value="Histone-fold"/>
    <property type="match status" value="1"/>
</dbReference>
<evidence type="ECO:0000256" key="1">
    <source>
        <dbReference type="ARBA" id="ARBA00002001"/>
    </source>
</evidence>
<evidence type="ECO:0000256" key="4">
    <source>
        <dbReference type="ARBA" id="ARBA00006564"/>
    </source>
</evidence>
<protein>
    <submittedName>
        <fullName evidence="9">Histone H2A</fullName>
    </submittedName>
</protein>
<dbReference type="GO" id="GO:0000786">
    <property type="term" value="C:nucleosome"/>
    <property type="evidence" value="ECO:0007669"/>
    <property type="project" value="UniProtKB-KW"/>
</dbReference>
<dbReference type="GO" id="GO:0046982">
    <property type="term" value="F:protein heterodimerization activity"/>
    <property type="evidence" value="ECO:0007669"/>
    <property type="project" value="InterPro"/>
</dbReference>
<evidence type="ECO:0000256" key="5">
    <source>
        <dbReference type="ARBA" id="ARBA00022454"/>
    </source>
</evidence>
<dbReference type="GO" id="GO:0005634">
    <property type="term" value="C:nucleus"/>
    <property type="evidence" value="ECO:0007669"/>
    <property type="project" value="UniProtKB-SubCell"/>
</dbReference>
<evidence type="ECO:0000256" key="2">
    <source>
        <dbReference type="ARBA" id="ARBA00004123"/>
    </source>
</evidence>
<dbReference type="InterPro" id="IPR009072">
    <property type="entry name" value="Histone-fold"/>
</dbReference>
<dbReference type="Proteomes" id="UP000008909">
    <property type="component" value="Unassembled WGS sequence"/>
</dbReference>
<sequence length="145" mass="16694">MTKLTIRFRLPIKRHRKVLRDNIQGITKPAIRRLARRGGVKRITETKRIYEKTYYSHGSSVVSTVTPIPVDCGGAMGSGCLNYHDSILPESIDDAARSTLSKNYAVICRHSDQYARPQKPKYRKELVQFEFHAFSYHIALWMEAL</sequence>
<accession>G7YSI5</accession>
<evidence type="ECO:0000313" key="9">
    <source>
        <dbReference type="EMBL" id="GAA55915.1"/>
    </source>
</evidence>
<comment type="function">
    <text evidence="1">Core component of nucleosome. Nucleosomes wrap and compact DNA into chromatin, limiting DNA accessibility to the cellular machineries which require DNA as a template. Histones thereby play a central role in transcription regulation, DNA repair, DNA replication and chromosomal stability. DNA accessibility is regulated via a complex set of post-translational modifications of histones, also called histone code, and nucleosome remodeling.</text>
</comment>
<keyword evidence="5" id="KW-0158">Chromosome</keyword>
<gene>
    <name evidence="9" type="ORF">CLF_109360</name>
</gene>
<proteinExistence type="inferred from homology"/>
<dbReference type="PANTHER" id="PTHR10484">
    <property type="entry name" value="HISTONE H4"/>
    <property type="match status" value="1"/>
</dbReference>
<evidence type="ECO:0000256" key="6">
    <source>
        <dbReference type="ARBA" id="ARBA00023125"/>
    </source>
</evidence>
<keyword evidence="6" id="KW-0238">DNA-binding</keyword>
<reference evidence="9" key="1">
    <citation type="journal article" date="2011" name="Genome Biol.">
        <title>The draft genome of the carcinogenic human liver fluke Clonorchis sinensis.</title>
        <authorList>
            <person name="Wang X."/>
            <person name="Chen W."/>
            <person name="Huang Y."/>
            <person name="Sun J."/>
            <person name="Men J."/>
            <person name="Liu H."/>
            <person name="Luo F."/>
            <person name="Guo L."/>
            <person name="Lv X."/>
            <person name="Deng C."/>
            <person name="Zhou C."/>
            <person name="Fan Y."/>
            <person name="Li X."/>
            <person name="Huang L."/>
            <person name="Hu Y."/>
            <person name="Liang C."/>
            <person name="Hu X."/>
            <person name="Xu J."/>
            <person name="Yu X."/>
        </authorList>
    </citation>
    <scope>NUCLEOTIDE SEQUENCE [LARGE SCALE GENOMIC DNA]</scope>
    <source>
        <strain evidence="9">Henan</strain>
    </source>
</reference>
<dbReference type="GO" id="GO:0003677">
    <property type="term" value="F:DNA binding"/>
    <property type="evidence" value="ECO:0007669"/>
    <property type="project" value="UniProtKB-KW"/>
</dbReference>